<dbReference type="eggNOG" id="ENOG502SKC2">
    <property type="taxonomic scope" value="Eukaryota"/>
</dbReference>
<proteinExistence type="predicted"/>
<feature type="compositionally biased region" description="Polar residues" evidence="1">
    <location>
        <begin position="312"/>
        <end position="323"/>
    </location>
</feature>
<dbReference type="GeneID" id="20669911"/>
<dbReference type="Proteomes" id="UP000030671">
    <property type="component" value="Unassembled WGS sequence"/>
</dbReference>
<protein>
    <submittedName>
        <fullName evidence="2">Uncharacterized protein</fullName>
    </submittedName>
</protein>
<dbReference type="STRING" id="747525.W4KGB6"/>
<feature type="region of interest" description="Disordered" evidence="1">
    <location>
        <begin position="248"/>
        <end position="415"/>
    </location>
</feature>
<feature type="compositionally biased region" description="Low complexity" evidence="1">
    <location>
        <begin position="277"/>
        <end position="295"/>
    </location>
</feature>
<feature type="compositionally biased region" description="Low complexity" evidence="1">
    <location>
        <begin position="385"/>
        <end position="404"/>
    </location>
</feature>
<feature type="compositionally biased region" description="Polar residues" evidence="1">
    <location>
        <begin position="338"/>
        <end position="353"/>
    </location>
</feature>
<dbReference type="EMBL" id="KI925456">
    <property type="protein sequence ID" value="ETW84335.1"/>
    <property type="molecule type" value="Genomic_DNA"/>
</dbReference>
<gene>
    <name evidence="2" type="ORF">HETIRDRAFT_311932</name>
</gene>
<dbReference type="HOGENOM" id="CLU_619663_0_0_1"/>
<evidence type="ECO:0000313" key="2">
    <source>
        <dbReference type="EMBL" id="ETW84335.1"/>
    </source>
</evidence>
<evidence type="ECO:0000256" key="1">
    <source>
        <dbReference type="SAM" id="MobiDB-lite"/>
    </source>
</evidence>
<evidence type="ECO:0000313" key="3">
    <source>
        <dbReference type="Proteomes" id="UP000030671"/>
    </source>
</evidence>
<keyword evidence="3" id="KW-1185">Reference proteome</keyword>
<dbReference type="AlphaFoldDB" id="W4KGB6"/>
<accession>W4KGB6</accession>
<feature type="compositionally biased region" description="Polar residues" evidence="1">
    <location>
        <begin position="262"/>
        <end position="276"/>
    </location>
</feature>
<reference evidence="2 3" key="1">
    <citation type="journal article" date="2012" name="New Phytol.">
        <title>Insight into trade-off between wood decay and parasitism from the genome of a fungal forest pathogen.</title>
        <authorList>
            <person name="Olson A."/>
            <person name="Aerts A."/>
            <person name="Asiegbu F."/>
            <person name="Belbahri L."/>
            <person name="Bouzid O."/>
            <person name="Broberg A."/>
            <person name="Canback B."/>
            <person name="Coutinho P.M."/>
            <person name="Cullen D."/>
            <person name="Dalman K."/>
            <person name="Deflorio G."/>
            <person name="van Diepen L.T."/>
            <person name="Dunand C."/>
            <person name="Duplessis S."/>
            <person name="Durling M."/>
            <person name="Gonthier P."/>
            <person name="Grimwood J."/>
            <person name="Fossdal C.G."/>
            <person name="Hansson D."/>
            <person name="Henrissat B."/>
            <person name="Hietala A."/>
            <person name="Himmelstrand K."/>
            <person name="Hoffmeister D."/>
            <person name="Hogberg N."/>
            <person name="James T.Y."/>
            <person name="Karlsson M."/>
            <person name="Kohler A."/>
            <person name="Kues U."/>
            <person name="Lee Y.H."/>
            <person name="Lin Y.C."/>
            <person name="Lind M."/>
            <person name="Lindquist E."/>
            <person name="Lombard V."/>
            <person name="Lucas S."/>
            <person name="Lunden K."/>
            <person name="Morin E."/>
            <person name="Murat C."/>
            <person name="Park J."/>
            <person name="Raffaello T."/>
            <person name="Rouze P."/>
            <person name="Salamov A."/>
            <person name="Schmutz J."/>
            <person name="Solheim H."/>
            <person name="Stahlberg J."/>
            <person name="Velez H."/>
            <person name="de Vries R.P."/>
            <person name="Wiebenga A."/>
            <person name="Woodward S."/>
            <person name="Yakovlev I."/>
            <person name="Garbelotto M."/>
            <person name="Martin F."/>
            <person name="Grigoriev I.V."/>
            <person name="Stenlid J."/>
        </authorList>
    </citation>
    <scope>NUCLEOTIDE SEQUENCE [LARGE SCALE GENOMIC DNA]</scope>
    <source>
        <strain evidence="2 3">TC 32-1</strain>
    </source>
</reference>
<dbReference type="RefSeq" id="XP_009544016.1">
    <property type="nucleotide sequence ID" value="XM_009545721.1"/>
</dbReference>
<dbReference type="OrthoDB" id="4092340at2759"/>
<name>W4KGB6_HETIT</name>
<sequence>MAAAPAPNPRASLLAGLRTGGVRSTSGPMGNVPHTAAVGSSFSVPRYPSSTFHNSHFPPEEEDDELADMVSQNMYINSASHMQHIPMTAAVDGSHDRFAHQQSARHRGMVSGGVSNNSNNDVQRQAQAQALQMQMLQVEMLRLHAIQAQKLQSEYVAQAQQYHLQLERQRQQLGLPYPNGPSPSYNPPATAGAYTTSFDLRSMGMNAPMRRPSQAEQLRAQLGVHGEDQVPMTAALGGKFGSRALYPGMPEDDSSTLEPKASFQNPPATPNHTTVISGGTSLGTAANTNTNGNANVVPSKSDTAVSWRRGGHNNSVLSGNRSISLAAPNVKITPPPTERNSSPPGLGASTSPVRSRPQPLRFSAAVSRPLPAVAVDDGTDGEDNSSVTSSKSGSSPTTPHSSSSGDVPLSPREEAAKKLYEGLGLGRAPPATAALPQRVLSLAVRQPRGPPSGADELGPRNFASRIRRKAIGGLGALMGARERRDVVEAY</sequence>
<dbReference type="KEGG" id="hir:HETIRDRAFT_311932"/>
<organism evidence="2 3">
    <name type="scientific">Heterobasidion irregulare (strain TC 32-1)</name>
    <dbReference type="NCBI Taxonomy" id="747525"/>
    <lineage>
        <taxon>Eukaryota</taxon>
        <taxon>Fungi</taxon>
        <taxon>Dikarya</taxon>
        <taxon>Basidiomycota</taxon>
        <taxon>Agaricomycotina</taxon>
        <taxon>Agaricomycetes</taxon>
        <taxon>Russulales</taxon>
        <taxon>Bondarzewiaceae</taxon>
        <taxon>Heterobasidion</taxon>
        <taxon>Heterobasidion annosum species complex</taxon>
    </lineage>
</organism>
<dbReference type="InParanoid" id="W4KGB6"/>